<name>A0A1T5LT85_9GAMM</name>
<dbReference type="UniPathway" id="UPA00619">
    <property type="reaction ID" value="UER00676"/>
</dbReference>
<feature type="binding site" evidence="7">
    <location>
        <position position="69"/>
    </location>
    <ligand>
        <name>Zn(2+)</name>
        <dbReference type="ChEBI" id="CHEBI:29105"/>
        <label>2</label>
    </ligand>
</feature>
<feature type="binding site" evidence="7">
    <location>
        <position position="145"/>
    </location>
    <ligand>
        <name>Zn(2+)</name>
        <dbReference type="ChEBI" id="CHEBI:29105"/>
        <label>2</label>
    </ligand>
</feature>
<accession>A0A1T5LT85</accession>
<organism evidence="9 10">
    <name type="scientific">Pseudoxanthomonas indica</name>
    <dbReference type="NCBI Taxonomy" id="428993"/>
    <lineage>
        <taxon>Bacteria</taxon>
        <taxon>Pseudomonadati</taxon>
        <taxon>Pseudomonadota</taxon>
        <taxon>Gammaproteobacteria</taxon>
        <taxon>Lysobacterales</taxon>
        <taxon>Lysobacteraceae</taxon>
        <taxon>Pseudoxanthomonas</taxon>
    </lineage>
</organism>
<keyword evidence="5 7" id="KW-0378">Hydrolase</keyword>
<evidence type="ECO:0000256" key="6">
    <source>
        <dbReference type="ARBA" id="ARBA00022833"/>
    </source>
</evidence>
<evidence type="ECO:0000256" key="2">
    <source>
        <dbReference type="ARBA" id="ARBA00004963"/>
    </source>
</evidence>
<feature type="binding site" evidence="7">
    <location>
        <position position="183"/>
    </location>
    <ligand>
        <name>Zn(2+)</name>
        <dbReference type="ChEBI" id="CHEBI:29105"/>
        <label>2</label>
    </ligand>
</feature>
<dbReference type="Pfam" id="PF16123">
    <property type="entry name" value="HAGH_C"/>
    <property type="match status" value="1"/>
</dbReference>
<keyword evidence="10" id="KW-1185">Reference proteome</keyword>
<evidence type="ECO:0000313" key="9">
    <source>
        <dbReference type="EMBL" id="SKC79121.1"/>
    </source>
</evidence>
<evidence type="ECO:0000256" key="4">
    <source>
        <dbReference type="ARBA" id="ARBA00022723"/>
    </source>
</evidence>
<dbReference type="GO" id="GO:0019243">
    <property type="term" value="P:methylglyoxal catabolic process to D-lactate via S-lactoyl-glutathione"/>
    <property type="evidence" value="ECO:0007669"/>
    <property type="project" value="UniProtKB-UniRule"/>
</dbReference>
<feature type="binding site" evidence="7">
    <location>
        <position position="145"/>
    </location>
    <ligand>
        <name>Zn(2+)</name>
        <dbReference type="ChEBI" id="CHEBI:29105"/>
        <label>1</label>
    </ligand>
</feature>
<protein>
    <recommendedName>
        <fullName evidence="7">Hydroxyacylglutathione hydrolase</fullName>
        <ecNumber evidence="7">3.1.2.6</ecNumber>
    </recommendedName>
    <alternativeName>
        <fullName evidence="7">Glyoxalase II</fullName>
        <shortName evidence="7">Glx II</shortName>
    </alternativeName>
</protein>
<dbReference type="EC" id="3.1.2.6" evidence="7"/>
<evidence type="ECO:0000256" key="7">
    <source>
        <dbReference type="HAMAP-Rule" id="MF_01374"/>
    </source>
</evidence>
<feature type="binding site" evidence="7">
    <location>
        <position position="65"/>
    </location>
    <ligand>
        <name>Zn(2+)</name>
        <dbReference type="ChEBI" id="CHEBI:29105"/>
        <label>1</label>
    </ligand>
</feature>
<sequence>MEAALGRPGLDRHMRLIALPAFEDNYIWALVDDEGDALIVDPGDGAPVLAASQQGLWPAAVLLTHHHNDHIGGVAALRERWPTLPVYAPQDERIGFDAHQVGDGDTVTVKQWRFQVLAVPGHTRSHIAYHGGGQEPGPPLLFCGDTLFSLGCGRMFEGTPVQMLGSLDRLAALPGQTLVCCGHEYTLANAAFALAVDPTNPALRRRHEEANAMRQAGRPTLPSTLAQECQANPFLRVDSEGVRAALAHRLGRPVTNQVEAFAELRRWKDGFRA</sequence>
<dbReference type="AlphaFoldDB" id="A0A1T5LT85"/>
<evidence type="ECO:0000256" key="5">
    <source>
        <dbReference type="ARBA" id="ARBA00022801"/>
    </source>
</evidence>
<dbReference type="PANTHER" id="PTHR43705:SF1">
    <property type="entry name" value="HYDROXYACYLGLUTATHIONE HYDROLASE GLOB"/>
    <property type="match status" value="1"/>
</dbReference>
<evidence type="ECO:0000313" key="10">
    <source>
        <dbReference type="Proteomes" id="UP000190341"/>
    </source>
</evidence>
<comment type="pathway">
    <text evidence="2 7">Secondary metabolite metabolism; methylglyoxal degradation; (R)-lactate from methylglyoxal: step 2/2.</text>
</comment>
<keyword evidence="4 7" id="KW-0479">Metal-binding</keyword>
<dbReference type="SUPFAM" id="SSF56281">
    <property type="entry name" value="Metallo-hydrolase/oxidoreductase"/>
    <property type="match status" value="1"/>
</dbReference>
<keyword evidence="6 7" id="KW-0862">Zinc</keyword>
<dbReference type="PANTHER" id="PTHR43705">
    <property type="entry name" value="HYDROXYACYLGLUTATHIONE HYDROLASE"/>
    <property type="match status" value="1"/>
</dbReference>
<dbReference type="InterPro" id="IPR050110">
    <property type="entry name" value="Glyoxalase_II_hydrolase"/>
</dbReference>
<dbReference type="InterPro" id="IPR035680">
    <property type="entry name" value="Clx_II_MBL"/>
</dbReference>
<feature type="binding site" evidence="7">
    <location>
        <position position="70"/>
    </location>
    <ligand>
        <name>Zn(2+)</name>
        <dbReference type="ChEBI" id="CHEBI:29105"/>
        <label>2</label>
    </ligand>
</feature>
<feature type="domain" description="Metallo-beta-lactamase" evidence="8">
    <location>
        <begin position="24"/>
        <end position="183"/>
    </location>
</feature>
<comment type="function">
    <text evidence="7">Thiolesterase that catalyzes the hydrolysis of S-D-lactoyl-glutathione to form glutathione and D-lactic acid.</text>
</comment>
<evidence type="ECO:0000256" key="3">
    <source>
        <dbReference type="ARBA" id="ARBA00006759"/>
    </source>
</evidence>
<dbReference type="CDD" id="cd07723">
    <property type="entry name" value="hydroxyacylglutathione_hydrolase_MBL-fold"/>
    <property type="match status" value="1"/>
</dbReference>
<dbReference type="Pfam" id="PF00753">
    <property type="entry name" value="Lactamase_B"/>
    <property type="match status" value="1"/>
</dbReference>
<dbReference type="GO" id="GO:0046872">
    <property type="term" value="F:metal ion binding"/>
    <property type="evidence" value="ECO:0007669"/>
    <property type="project" value="UniProtKB-KW"/>
</dbReference>
<comment type="catalytic activity">
    <reaction evidence="1 7">
        <text>an S-(2-hydroxyacyl)glutathione + H2O = a 2-hydroxy carboxylate + glutathione + H(+)</text>
        <dbReference type="Rhea" id="RHEA:21864"/>
        <dbReference type="ChEBI" id="CHEBI:15377"/>
        <dbReference type="ChEBI" id="CHEBI:15378"/>
        <dbReference type="ChEBI" id="CHEBI:57925"/>
        <dbReference type="ChEBI" id="CHEBI:58896"/>
        <dbReference type="ChEBI" id="CHEBI:71261"/>
        <dbReference type="EC" id="3.1.2.6"/>
    </reaction>
</comment>
<comment type="similarity">
    <text evidence="3 7">Belongs to the metallo-beta-lactamase superfamily. Glyoxalase II family.</text>
</comment>
<feature type="binding site" evidence="7">
    <location>
        <position position="122"/>
    </location>
    <ligand>
        <name>Zn(2+)</name>
        <dbReference type="ChEBI" id="CHEBI:29105"/>
        <label>1</label>
    </ligand>
</feature>
<dbReference type="HAMAP" id="MF_01374">
    <property type="entry name" value="Glyoxalase_2"/>
    <property type="match status" value="1"/>
</dbReference>
<reference evidence="9 10" key="1">
    <citation type="submission" date="2017-02" db="EMBL/GenBank/DDBJ databases">
        <authorList>
            <person name="Peterson S.W."/>
        </authorList>
    </citation>
    <scope>NUCLEOTIDE SEQUENCE [LARGE SCALE GENOMIC DNA]</scope>
    <source>
        <strain evidence="9 10">P15</strain>
    </source>
</reference>
<dbReference type="STRING" id="428993.SAMN06296058_3043"/>
<gene>
    <name evidence="7" type="primary">gloB</name>
    <name evidence="9" type="ORF">SAMN06296058_3043</name>
</gene>
<evidence type="ECO:0000256" key="1">
    <source>
        <dbReference type="ARBA" id="ARBA00001623"/>
    </source>
</evidence>
<proteinExistence type="inferred from homology"/>
<dbReference type="InterPro" id="IPR036866">
    <property type="entry name" value="RibonucZ/Hydroxyglut_hydro"/>
</dbReference>
<comment type="cofactor">
    <cofactor evidence="7">
        <name>Zn(2+)</name>
        <dbReference type="ChEBI" id="CHEBI:29105"/>
    </cofactor>
    <text evidence="7">Binds 2 Zn(2+) ions per subunit.</text>
</comment>
<evidence type="ECO:0000259" key="8">
    <source>
        <dbReference type="SMART" id="SM00849"/>
    </source>
</evidence>
<comment type="subunit">
    <text evidence="7">Monomer.</text>
</comment>
<dbReference type="NCBIfam" id="TIGR03413">
    <property type="entry name" value="GSH_gloB"/>
    <property type="match status" value="1"/>
</dbReference>
<dbReference type="SMART" id="SM00849">
    <property type="entry name" value="Lactamase_B"/>
    <property type="match status" value="1"/>
</dbReference>
<dbReference type="GO" id="GO:0004416">
    <property type="term" value="F:hydroxyacylglutathione hydrolase activity"/>
    <property type="evidence" value="ECO:0007669"/>
    <property type="project" value="UniProtKB-UniRule"/>
</dbReference>
<dbReference type="InterPro" id="IPR001279">
    <property type="entry name" value="Metallo-B-lactamas"/>
</dbReference>
<dbReference type="PIRSF" id="PIRSF005457">
    <property type="entry name" value="Glx"/>
    <property type="match status" value="1"/>
</dbReference>
<dbReference type="InterPro" id="IPR017782">
    <property type="entry name" value="Hydroxyacylglutathione_Hdrlase"/>
</dbReference>
<dbReference type="EMBL" id="FUZV01000002">
    <property type="protein sequence ID" value="SKC79121.1"/>
    <property type="molecule type" value="Genomic_DNA"/>
</dbReference>
<dbReference type="InterPro" id="IPR032282">
    <property type="entry name" value="HAGH_C"/>
</dbReference>
<dbReference type="Gene3D" id="3.60.15.10">
    <property type="entry name" value="Ribonuclease Z/Hydroxyacylglutathione hydrolase-like"/>
    <property type="match status" value="1"/>
</dbReference>
<dbReference type="Proteomes" id="UP000190341">
    <property type="component" value="Unassembled WGS sequence"/>
</dbReference>
<feature type="binding site" evidence="7">
    <location>
        <position position="67"/>
    </location>
    <ligand>
        <name>Zn(2+)</name>
        <dbReference type="ChEBI" id="CHEBI:29105"/>
        <label>1</label>
    </ligand>
</feature>